<comment type="caution">
    <text evidence="1">The sequence shown here is derived from an EMBL/GenBank/DDBJ whole genome shotgun (WGS) entry which is preliminary data.</text>
</comment>
<gene>
    <name evidence="1" type="ORF">QFC19_006266</name>
</gene>
<evidence type="ECO:0000313" key="1">
    <source>
        <dbReference type="EMBL" id="KAJ9098789.1"/>
    </source>
</evidence>
<keyword evidence="2" id="KW-1185">Reference proteome</keyword>
<accession>A0ACC2VIG8</accession>
<dbReference type="EMBL" id="JASBWR010000074">
    <property type="protein sequence ID" value="KAJ9098789.1"/>
    <property type="molecule type" value="Genomic_DNA"/>
</dbReference>
<proteinExistence type="predicted"/>
<dbReference type="Proteomes" id="UP001241377">
    <property type="component" value="Unassembled WGS sequence"/>
</dbReference>
<name>A0ACC2VIG8_9TREE</name>
<protein>
    <submittedName>
        <fullName evidence="1">Uncharacterized protein</fullName>
    </submittedName>
</protein>
<reference evidence="1" key="1">
    <citation type="submission" date="2023-04" db="EMBL/GenBank/DDBJ databases">
        <title>Draft Genome sequencing of Naganishia species isolated from polar environments using Oxford Nanopore Technology.</title>
        <authorList>
            <person name="Leo P."/>
            <person name="Venkateswaran K."/>
        </authorList>
    </citation>
    <scope>NUCLEOTIDE SEQUENCE</scope>
    <source>
        <strain evidence="1">MNA-CCFEE 5261</strain>
    </source>
</reference>
<evidence type="ECO:0000313" key="2">
    <source>
        <dbReference type="Proteomes" id="UP001241377"/>
    </source>
</evidence>
<organism evidence="1 2">
    <name type="scientific">Naganishia cerealis</name>
    <dbReference type="NCBI Taxonomy" id="610337"/>
    <lineage>
        <taxon>Eukaryota</taxon>
        <taxon>Fungi</taxon>
        <taxon>Dikarya</taxon>
        <taxon>Basidiomycota</taxon>
        <taxon>Agaricomycotina</taxon>
        <taxon>Tremellomycetes</taxon>
        <taxon>Filobasidiales</taxon>
        <taxon>Filobasidiaceae</taxon>
        <taxon>Naganishia</taxon>
    </lineage>
</organism>
<sequence length="2010" mass="217978">MATHRSATFEDVPYIEPNPLPPSIPKVDELGVTSAPLKSASFAIGEYCKDVNEDFMLCKQESRDPAHCLKEGRKVTRCAQELVRKIRDNCNAEFERHWQCLEKNNQRSQSSHNERCSPSRFAHPIYPVSVLRPCSLLHLRAAIELTTTCHLEGHFRSVPHLVQDTVSASCILLHTKDTTRQPPKPGAARLPGKPVPIFFSEKTRRRARTDHDLDTETRRQMAAQDASTAEETAPSLPLQKQDETRTDALLKGDERVAEPVEKVDFEEKQADLQEYDSNGGLAATVVDGTEEKEIAPASEDSNRHQDVHVNGYLPADGEAAKTTQNDSHPTISTAHSSPRTDQADASSLQDGRSDAESSVQAPGPRAASLQTTSAINRTSSPAYSQSSVTSGQGKDSVASPSIVSTAPKKFSTVNINKKFLGKTGSGTASSQAVASGASGNKDAGLGLVNLSARPSSSLTQQQSSSRILTSAKLTSVIPSKPSSATGGLTAAPAVGWAKSTLAPSVKNSPSSLAGAVLPRSSTPVNITSASGADTGSTSASSIRQTTVAAGTQPGTHNVPFSPSTTPSLTPSLGIRLTNQGPSAARHLTSLTSVKQPVKRGWQTISSTPDSSHDVGAREIHTISHGPFGQARYKQTLADDFPTAMEVIAGRRSAVVQAQQAAQAKAAHNQAILEGLNAFRGTNKDPNAHHWDEEDDEDLEFPQALDFGDGTTYTLPVATNNRESDPAQATRTDVHTGDMQQSDNKPVSKQERFAKDDFDRSWPPKPQYGMLAQDKGRANDHQANNDHLASTRTLYNARLNKMEPSFERPTHSSAELAPTHILPRSGKDAVSQTGVNTNIQDKQAEHQPLERQVSRDRPWGRVQPPVIGTERNPWARRRPSETDHSRTWGPPHVVSDHQPWSRGSEAAKLRQPLDESRTEGNKARSPEAHQSQLQPLFSQSHAISAAIPTAITPSDLVAKTIDITEIQKDEMHRAAEQARLRRQQEEAEREAQKERARQKAKELAEREMQKETPSLLRAVPSEPAPSNPSPYQKEDNPHSQKVIVKRPEHFGKTSQNPLARPPPSITTGQRRPSEKRVAFEEPVLEGAQRLQEAVQRNQSSESGTSSQTASLTYGMHRDSKMAQSLNIPPAAEPTRPFSAFFDPLAESSHVNAAEVHFDDLSSLSNPEKSTALSDLAKFGPEANARFNLRPELLQAESWRKSTRGQEVVVPGVIGSSREYGVSPKALVSKPIAQTIPDTLQTTEELLYSPPTLVTVTLPKLEQPSLSLPAAAIDELSLNANVGSAFDTVLARLQSAMTLSNDSGYPQTESESRPEINVDHAPIQQAIQDQVETSQQSLFLALPRPNDFLFSMIALPPSPGPAWKRYTIRLPKSTNLQKPVVVSPAGHRMRNEVPAGWVLSWDPPFEQLGRNLSRDEWLLPKTYHRGKPVTMVKLPTRKFEPYIAPQEDRRPGEASSVTSQAPKEESHRSGARKIIVKLPTGKARSQALSVDESETTENGFVREEFQTSSEIPLLSPVSSSENLPSAAQDVIMTLDEISGSPTKVARKVPEGLAMAFARPHDGSFSEDADAKSSVRFMVSSEIEDDNLLSEVNKMSMDGLTENPAAEDLHVRARDTEPRSPGRKLPNREHLMNVWSHLDGDRGSNQQGNAFRPMENDVPSGLVSSVQDLKETNSTAENRAEQSEVELDMDLPRYPSIHGAPPANDSDDNLKETIGQNYSNSGIDTAGDYQAAISGAKVYDGYQYATLNHMAHSPSNMPSAYSARSPVDIANSLNGMSSVTQQHGVWLPLQQAPSIPFSPGMNSHGSSVYGAHGMSKSPGKSGGTVTLVQWNANSWQSSFRRRIVPSGYDGTPILSNAGINLGQMSAPSVGGMYSHPSGPLDSPTVPYIRPSGYSSQPGHLSGMPNLYSQGGPYVNNGRDMYGMNSQYGHRGNMNQPMLPVGSHDYSGRFQNSNTNMNRPFGGFNGGPTSSLSGSRYNPGGNGFGQSTAHGSQQQRMGLGSHGKMGSNPGRKVW</sequence>